<proteinExistence type="inferred from homology"/>
<dbReference type="InterPro" id="IPR006671">
    <property type="entry name" value="Cyclin_N"/>
</dbReference>
<feature type="domain" description="Cyclin-like" evidence="8">
    <location>
        <begin position="62"/>
        <end position="152"/>
    </location>
</feature>
<evidence type="ECO:0000256" key="5">
    <source>
        <dbReference type="ARBA" id="ARBA00025343"/>
    </source>
</evidence>
<accession>A0A8C4Q298</accession>
<dbReference type="Pfam" id="PF16899">
    <property type="entry name" value="Cyclin_C_2"/>
    <property type="match status" value="1"/>
</dbReference>
<keyword evidence="3 7" id="KW-0195">Cyclin</keyword>
<dbReference type="Ensembl" id="ENSEBUT00000009431.1">
    <property type="protein sequence ID" value="ENSEBUP00000008916.1"/>
    <property type="gene ID" value="ENSEBUG00000005753.1"/>
</dbReference>
<dbReference type="NCBIfam" id="TIGR00569">
    <property type="entry name" value="ccl1"/>
    <property type="match status" value="1"/>
</dbReference>
<evidence type="ECO:0000256" key="4">
    <source>
        <dbReference type="ARBA" id="ARBA00023306"/>
    </source>
</evidence>
<dbReference type="AlphaFoldDB" id="A0A8C4Q298"/>
<dbReference type="CDD" id="cd20525">
    <property type="entry name" value="CYCLIN_CCNH_rpt2"/>
    <property type="match status" value="1"/>
</dbReference>
<protein>
    <recommendedName>
        <fullName evidence="2">Cyclin-H</fullName>
    </recommendedName>
</protein>
<dbReference type="InterPro" id="IPR031658">
    <property type="entry name" value="Cyclin_C_2"/>
</dbReference>
<comment type="function">
    <text evidence="5">Regulates CDK7, the catalytic subunit of the CDK-activating kinase (CAK) enzymatic complex. CAK activates the cyclin-associated kinases CDK1, CDK2, CDK4 and CDK6 by threonine phosphorylation. CAK complexed to the core-TFIIH basal transcription factor activates RNA polymerase II by serine phosphorylation of the repetitive C-terminal domain (CTD) of its large subunit (POLR2A), allowing its escape from the promoter and elongation of the transcripts. Involved in cell cycle control and in RNA transcription by RNA polymerase II. Its expression and activity are constant throughout the cell cycle.</text>
</comment>
<dbReference type="SUPFAM" id="SSF47954">
    <property type="entry name" value="Cyclin-like"/>
    <property type="match status" value="2"/>
</dbReference>
<dbReference type="PANTHER" id="PTHR10026">
    <property type="entry name" value="CYCLIN"/>
    <property type="match status" value="1"/>
</dbReference>
<dbReference type="GO" id="GO:0006357">
    <property type="term" value="P:regulation of transcription by RNA polymerase II"/>
    <property type="evidence" value="ECO:0007669"/>
    <property type="project" value="InterPro"/>
</dbReference>
<comment type="subunit">
    <text evidence="6">Associates primarily with CDK7 and MAT1 to form the CAK complex. CAK can further associate with the core-TFIIH to form the TFIIH basal transcription factor.</text>
</comment>
<evidence type="ECO:0000256" key="3">
    <source>
        <dbReference type="ARBA" id="ARBA00023127"/>
    </source>
</evidence>
<evidence type="ECO:0000259" key="8">
    <source>
        <dbReference type="SMART" id="SM00385"/>
    </source>
</evidence>
<evidence type="ECO:0000256" key="6">
    <source>
        <dbReference type="ARBA" id="ARBA00026042"/>
    </source>
</evidence>
<dbReference type="GO" id="GO:0006351">
    <property type="term" value="P:DNA-templated transcription"/>
    <property type="evidence" value="ECO:0007669"/>
    <property type="project" value="InterPro"/>
</dbReference>
<dbReference type="Ensembl" id="ENSEBUT00000009447.1">
    <property type="protein sequence ID" value="ENSEBUP00000008932.1"/>
    <property type="gene ID" value="ENSEBUG00000005753.1"/>
</dbReference>
<name>A0A8C4Q298_EPTBU</name>
<evidence type="ECO:0000256" key="2">
    <source>
        <dbReference type="ARBA" id="ARBA00019496"/>
    </source>
</evidence>
<dbReference type="FunFam" id="1.10.472.10:FF:000029">
    <property type="entry name" value="Cyclin h"/>
    <property type="match status" value="1"/>
</dbReference>
<sequence length="336" mass="37867">MFHSGTQRKHWTFQNAEELEKLRTAANDNYKAKIMKNVKTSVDESQLLSRRDEQLLIQHYQRRLQEFCNSFKPSMPRSVQGIACIYFKRFYLNNSVMDHNPRNMLLTCAYLACKVDEFNVSATQFVGNLKEDESGRERALELVLASELLLIQELSFHLTVHTPYRPLEGLLIHLKTCCPSVEHPESLRKGTEEFLQRALSTDVGLLASPSQIALAALCSVASQAGVSLDSYITEILVQRDKDRSSQLMETIQKLEVLVKAAEPPSVDDVNRAKQAFEGCTAYLRSLGFLLGRRKQNPEVEEGPTTSKMAKIQVLPSTLPALCPVNLIGLQILSEIK</sequence>
<dbReference type="GO" id="GO:0070985">
    <property type="term" value="C:transcription factor TFIIK complex"/>
    <property type="evidence" value="ECO:0007669"/>
    <property type="project" value="InterPro"/>
</dbReference>
<dbReference type="Pfam" id="PF00134">
    <property type="entry name" value="Cyclin_N"/>
    <property type="match status" value="1"/>
</dbReference>
<comment type="similarity">
    <text evidence="1">Belongs to the cyclin family. Cyclin C subfamily.</text>
</comment>
<dbReference type="Proteomes" id="UP000694388">
    <property type="component" value="Unplaced"/>
</dbReference>
<evidence type="ECO:0000313" key="9">
    <source>
        <dbReference type="Ensembl" id="ENSEBUP00000008932.1"/>
    </source>
</evidence>
<evidence type="ECO:0000256" key="7">
    <source>
        <dbReference type="RuleBase" id="RU000383"/>
    </source>
</evidence>
<dbReference type="CDD" id="cd20524">
    <property type="entry name" value="CYCLIN_CCNH_rpt1"/>
    <property type="match status" value="1"/>
</dbReference>
<keyword evidence="10" id="KW-1185">Reference proteome</keyword>
<dbReference type="InterPro" id="IPR043198">
    <property type="entry name" value="Cyclin/Ssn8"/>
</dbReference>
<dbReference type="InterPro" id="IPR036915">
    <property type="entry name" value="Cyclin-like_sf"/>
</dbReference>
<evidence type="ECO:0000256" key="1">
    <source>
        <dbReference type="ARBA" id="ARBA00008638"/>
    </source>
</evidence>
<dbReference type="Gene3D" id="1.10.472.10">
    <property type="entry name" value="Cyclin-like"/>
    <property type="match status" value="1"/>
</dbReference>
<evidence type="ECO:0000313" key="10">
    <source>
        <dbReference type="Proteomes" id="UP000694388"/>
    </source>
</evidence>
<dbReference type="GO" id="GO:0016538">
    <property type="term" value="F:cyclin-dependent protein serine/threonine kinase regulator activity"/>
    <property type="evidence" value="ECO:0007669"/>
    <property type="project" value="InterPro"/>
</dbReference>
<dbReference type="InterPro" id="IPR013763">
    <property type="entry name" value="Cyclin-like_dom"/>
</dbReference>
<keyword evidence="4" id="KW-0131">Cell cycle</keyword>
<organism evidence="9 10">
    <name type="scientific">Eptatretus burgeri</name>
    <name type="common">Inshore hagfish</name>
    <dbReference type="NCBI Taxonomy" id="7764"/>
    <lineage>
        <taxon>Eukaryota</taxon>
        <taxon>Metazoa</taxon>
        <taxon>Chordata</taxon>
        <taxon>Craniata</taxon>
        <taxon>Vertebrata</taxon>
        <taxon>Cyclostomata</taxon>
        <taxon>Myxini</taxon>
        <taxon>Myxiniformes</taxon>
        <taxon>Myxinidae</taxon>
        <taxon>Eptatretinae</taxon>
        <taxon>Eptatretus</taxon>
    </lineage>
</organism>
<dbReference type="GeneTree" id="ENSGT00390000008634"/>
<dbReference type="SMART" id="SM00385">
    <property type="entry name" value="CYCLIN"/>
    <property type="match status" value="1"/>
</dbReference>
<reference evidence="9" key="1">
    <citation type="submission" date="2025-05" db="UniProtKB">
        <authorList>
            <consortium name="Ensembl"/>
        </authorList>
    </citation>
    <scope>IDENTIFICATION</scope>
</reference>
<dbReference type="InterPro" id="IPR027081">
    <property type="entry name" value="CyclinH/Ccl1"/>
</dbReference>